<keyword evidence="2" id="KW-1185">Reference proteome</keyword>
<evidence type="ECO:0000313" key="2">
    <source>
        <dbReference type="Proteomes" id="UP000792374"/>
    </source>
</evidence>
<dbReference type="RefSeq" id="YP_008004525.1">
    <property type="nucleotide sequence ID" value="NC_021249.1"/>
</dbReference>
<protein>
    <recommendedName>
        <fullName evidence="3">N1R/p28-like protein</fullName>
    </recommendedName>
</protein>
<reference evidence="1" key="1">
    <citation type="journal article" date="2013" name="J. Virol.">
        <title>New Insights into the Evolution of Entomopoxvirinae from the Complete Genome Sequences of Four Entomopoxviruses Infecting Adoxophyes honmai, Choristoneura biennis, Choristoneura rosaceana, and Mythimna separata.</title>
        <authorList>
            <person name="Theze J."/>
            <person name="Takatsuka J."/>
            <person name="Li Z."/>
            <person name="Gallais J."/>
            <person name="Doucet D."/>
            <person name="Arif B."/>
            <person name="Nakai M."/>
            <person name="Herniou E.A."/>
        </authorList>
    </citation>
    <scope>NUCLEOTIDE SEQUENCE</scope>
</reference>
<gene>
    <name evidence="1" type="ORF">CHREV_121</name>
</gene>
<accession>A0ABM9QKG2</accession>
<proteinExistence type="predicted"/>
<name>A0ABM9QKG2_9POXV</name>
<organism evidence="1 2">
    <name type="scientific">Choristoneura rosaceana entomopoxvirus 'L'</name>
    <dbReference type="NCBI Taxonomy" id="1293539"/>
    <lineage>
        <taxon>Viruses</taxon>
        <taxon>Varidnaviria</taxon>
        <taxon>Bamfordvirae</taxon>
        <taxon>Nucleocytoviricota</taxon>
        <taxon>Pokkesviricetes</taxon>
        <taxon>Chitovirales</taxon>
        <taxon>Poxviridae</taxon>
        <taxon>Entomopoxvirinae</taxon>
        <taxon>Betaentomopoxvirus</taxon>
        <taxon>Betaentomopoxvirus crosaceana</taxon>
        <taxon>Choristoneura rosaceana entomopoxvirus</taxon>
    </lineage>
</organism>
<dbReference type="Proteomes" id="UP000792374">
    <property type="component" value="Genome"/>
</dbReference>
<evidence type="ECO:0000313" key="1">
    <source>
        <dbReference type="EMBL" id="CCU56023.1"/>
    </source>
</evidence>
<dbReference type="EMBL" id="HF679133">
    <property type="protein sequence ID" value="CCU56023.1"/>
    <property type="molecule type" value="Genomic_DNA"/>
</dbReference>
<sequence>MDKNNNYFCVKTYLDSLKCNILLIKKNNKYLLIKHKITDNIKNHNNYKIIAEIKNVFVYVYNDLLLFLRRKGILQNNIYIKFGNLYNINYLVNKMNKINKNLYNMAIVTPF</sequence>
<evidence type="ECO:0008006" key="3">
    <source>
        <dbReference type="Google" id="ProtNLM"/>
    </source>
</evidence>
<dbReference type="GeneID" id="15613446"/>